<gene>
    <name evidence="1" type="ORF">ENE75_20300</name>
</gene>
<proteinExistence type="predicted"/>
<dbReference type="RefSeq" id="WP_128200166.1">
    <property type="nucleotide sequence ID" value="NZ_SACT01000008.1"/>
</dbReference>
<dbReference type="Proteomes" id="UP000288178">
    <property type="component" value="Unassembled WGS sequence"/>
</dbReference>
<dbReference type="EMBL" id="SACT01000008">
    <property type="protein sequence ID" value="RVT49415.1"/>
    <property type="molecule type" value="Genomic_DNA"/>
</dbReference>
<reference evidence="1 2" key="1">
    <citation type="submission" date="2019-01" db="EMBL/GenBank/DDBJ databases">
        <authorList>
            <person name="Chen W.-M."/>
        </authorList>
    </citation>
    <scope>NUCLEOTIDE SEQUENCE [LARGE SCALE GENOMIC DNA]</scope>
    <source>
        <strain evidence="1 2">ICH-3</strain>
    </source>
</reference>
<comment type="caution">
    <text evidence="1">The sequence shown here is derived from an EMBL/GenBank/DDBJ whole genome shotgun (WGS) entry which is preliminary data.</text>
</comment>
<evidence type="ECO:0000313" key="1">
    <source>
        <dbReference type="EMBL" id="RVT49415.1"/>
    </source>
</evidence>
<sequence>MPAEPGAFQPRFDAIDRACLLRLPQIGPKVVDRLEAAGFDSLDTMRRAGLDAVVKAVCSQVGNRAWANRRRALARALGVPD</sequence>
<accession>A0A3S3SA49</accession>
<dbReference type="OrthoDB" id="4467269at2"/>
<protein>
    <recommendedName>
        <fullName evidence="3">Helix-hairpin-helix domain-containing protein</fullName>
    </recommendedName>
</protein>
<dbReference type="AlphaFoldDB" id="A0A3S3SA49"/>
<keyword evidence="2" id="KW-1185">Reference proteome</keyword>
<organism evidence="1 2">
    <name type="scientific">Rubrivivax albus</name>
    <dbReference type="NCBI Taxonomy" id="2499835"/>
    <lineage>
        <taxon>Bacteria</taxon>
        <taxon>Pseudomonadati</taxon>
        <taxon>Pseudomonadota</taxon>
        <taxon>Betaproteobacteria</taxon>
        <taxon>Burkholderiales</taxon>
        <taxon>Sphaerotilaceae</taxon>
        <taxon>Rubrivivax</taxon>
    </lineage>
</organism>
<evidence type="ECO:0000313" key="2">
    <source>
        <dbReference type="Proteomes" id="UP000288178"/>
    </source>
</evidence>
<evidence type="ECO:0008006" key="3">
    <source>
        <dbReference type="Google" id="ProtNLM"/>
    </source>
</evidence>
<name>A0A3S3SA49_9BURK</name>